<feature type="domain" description="ABC transporter" evidence="10">
    <location>
        <begin position="390"/>
        <end position="624"/>
    </location>
</feature>
<evidence type="ECO:0000259" key="11">
    <source>
        <dbReference type="PROSITE" id="PS50929"/>
    </source>
</evidence>
<dbReference type="CDD" id="cd03254">
    <property type="entry name" value="ABCC_Glucan_exporter_like"/>
    <property type="match status" value="1"/>
</dbReference>
<keyword evidence="4 9" id="KW-0812">Transmembrane</keyword>
<dbReference type="InterPro" id="IPR027417">
    <property type="entry name" value="P-loop_NTPase"/>
</dbReference>
<proteinExistence type="predicted"/>
<dbReference type="InterPro" id="IPR003593">
    <property type="entry name" value="AAA+_ATPase"/>
</dbReference>
<feature type="transmembrane region" description="Helical" evidence="9">
    <location>
        <begin position="189"/>
        <end position="209"/>
    </location>
</feature>
<evidence type="ECO:0000256" key="5">
    <source>
        <dbReference type="ARBA" id="ARBA00022741"/>
    </source>
</evidence>
<dbReference type="SMART" id="SM00382">
    <property type="entry name" value="AAA"/>
    <property type="match status" value="1"/>
</dbReference>
<evidence type="ECO:0000256" key="9">
    <source>
        <dbReference type="SAM" id="Phobius"/>
    </source>
</evidence>
<dbReference type="CDD" id="cd18547">
    <property type="entry name" value="ABC_6TM_Tm288_like"/>
    <property type="match status" value="1"/>
</dbReference>
<dbReference type="Gene3D" id="1.20.1560.10">
    <property type="entry name" value="ABC transporter type 1, transmembrane domain"/>
    <property type="match status" value="1"/>
</dbReference>
<keyword evidence="6 12" id="KW-0067">ATP-binding</keyword>
<dbReference type="FunFam" id="3.40.50.300:FF:000287">
    <property type="entry name" value="Multidrug ABC transporter ATP-binding protein"/>
    <property type="match status" value="1"/>
</dbReference>
<evidence type="ECO:0000256" key="7">
    <source>
        <dbReference type="ARBA" id="ARBA00022989"/>
    </source>
</evidence>
<keyword evidence="5" id="KW-0547">Nucleotide-binding</keyword>
<evidence type="ECO:0000256" key="4">
    <source>
        <dbReference type="ARBA" id="ARBA00022692"/>
    </source>
</evidence>
<dbReference type="GO" id="GO:0005524">
    <property type="term" value="F:ATP binding"/>
    <property type="evidence" value="ECO:0007669"/>
    <property type="project" value="UniProtKB-KW"/>
</dbReference>
<feature type="transmembrane region" description="Helical" evidence="9">
    <location>
        <begin position="215"/>
        <end position="232"/>
    </location>
</feature>
<organism evidence="12 13">
    <name type="scientific">Candidatus Falkowbacteria bacterium RIFOXYD2_FULL_34_120</name>
    <dbReference type="NCBI Taxonomy" id="1798007"/>
    <lineage>
        <taxon>Bacteria</taxon>
        <taxon>Candidatus Falkowiibacteriota</taxon>
    </lineage>
</organism>
<dbReference type="InterPro" id="IPR039421">
    <property type="entry name" value="Type_1_exporter"/>
</dbReference>
<dbReference type="Proteomes" id="UP000177579">
    <property type="component" value="Unassembled WGS sequence"/>
</dbReference>
<dbReference type="Pfam" id="PF00005">
    <property type="entry name" value="ABC_tran"/>
    <property type="match status" value="1"/>
</dbReference>
<evidence type="ECO:0000256" key="1">
    <source>
        <dbReference type="ARBA" id="ARBA00004651"/>
    </source>
</evidence>
<dbReference type="GO" id="GO:0015421">
    <property type="term" value="F:ABC-type oligopeptide transporter activity"/>
    <property type="evidence" value="ECO:0007669"/>
    <property type="project" value="TreeGrafter"/>
</dbReference>
<protein>
    <submittedName>
        <fullName evidence="12">Multidrug ABC transporter ATP-binding protein</fullName>
    </submittedName>
</protein>
<dbReference type="EMBL" id="MFGO01000018">
    <property type="protein sequence ID" value="OGF40877.1"/>
    <property type="molecule type" value="Genomic_DNA"/>
</dbReference>
<keyword evidence="8 9" id="KW-0472">Membrane</keyword>
<dbReference type="PANTHER" id="PTHR43394">
    <property type="entry name" value="ATP-DEPENDENT PERMEASE MDL1, MITOCHONDRIAL"/>
    <property type="match status" value="1"/>
</dbReference>
<dbReference type="InterPro" id="IPR036640">
    <property type="entry name" value="ABC1_TM_sf"/>
</dbReference>
<comment type="caution">
    <text evidence="12">The sequence shown here is derived from an EMBL/GenBank/DDBJ whole genome shotgun (WGS) entry which is preliminary data.</text>
</comment>
<dbReference type="PROSITE" id="PS50929">
    <property type="entry name" value="ABC_TM1F"/>
    <property type="match status" value="1"/>
</dbReference>
<name>A0A1F5TPW0_9BACT</name>
<evidence type="ECO:0000256" key="2">
    <source>
        <dbReference type="ARBA" id="ARBA00022448"/>
    </source>
</evidence>
<evidence type="ECO:0000259" key="10">
    <source>
        <dbReference type="PROSITE" id="PS50893"/>
    </source>
</evidence>
<dbReference type="Pfam" id="PF00664">
    <property type="entry name" value="ABC_membrane"/>
    <property type="match status" value="1"/>
</dbReference>
<accession>A0A1F5TPW0</accession>
<evidence type="ECO:0000256" key="6">
    <source>
        <dbReference type="ARBA" id="ARBA00022840"/>
    </source>
</evidence>
<evidence type="ECO:0000256" key="3">
    <source>
        <dbReference type="ARBA" id="ARBA00022475"/>
    </source>
</evidence>
<dbReference type="PROSITE" id="PS50893">
    <property type="entry name" value="ABC_TRANSPORTER_2"/>
    <property type="match status" value="1"/>
</dbReference>
<dbReference type="GO" id="GO:0016887">
    <property type="term" value="F:ATP hydrolysis activity"/>
    <property type="evidence" value="ECO:0007669"/>
    <property type="project" value="InterPro"/>
</dbReference>
<dbReference type="InterPro" id="IPR003439">
    <property type="entry name" value="ABC_transporter-like_ATP-bd"/>
</dbReference>
<keyword evidence="7 9" id="KW-1133">Transmembrane helix</keyword>
<evidence type="ECO:0000313" key="12">
    <source>
        <dbReference type="EMBL" id="OGF40877.1"/>
    </source>
</evidence>
<evidence type="ECO:0000256" key="8">
    <source>
        <dbReference type="ARBA" id="ARBA00023136"/>
    </source>
</evidence>
<feature type="transmembrane region" description="Helical" evidence="9">
    <location>
        <begin position="48"/>
        <end position="68"/>
    </location>
</feature>
<feature type="domain" description="ABC transmembrane type-1" evidence="11">
    <location>
        <begin position="53"/>
        <end position="356"/>
    </location>
</feature>
<keyword evidence="3" id="KW-1003">Cell membrane</keyword>
<dbReference type="GO" id="GO:0005886">
    <property type="term" value="C:plasma membrane"/>
    <property type="evidence" value="ECO:0007669"/>
    <property type="project" value="UniProtKB-SubCell"/>
</dbReference>
<keyword evidence="2" id="KW-0813">Transport</keyword>
<dbReference type="PANTHER" id="PTHR43394:SF1">
    <property type="entry name" value="ATP-BINDING CASSETTE SUB-FAMILY B MEMBER 10, MITOCHONDRIAL"/>
    <property type="match status" value="1"/>
</dbReference>
<dbReference type="SUPFAM" id="SSF52540">
    <property type="entry name" value="P-loop containing nucleoside triphosphate hydrolases"/>
    <property type="match status" value="1"/>
</dbReference>
<dbReference type="InterPro" id="IPR011527">
    <property type="entry name" value="ABC1_TM_dom"/>
</dbReference>
<dbReference type="PROSITE" id="PS00211">
    <property type="entry name" value="ABC_TRANSPORTER_1"/>
    <property type="match status" value="1"/>
</dbReference>
<comment type="subcellular location">
    <subcellularLocation>
        <location evidence="1">Cell membrane</location>
        <topology evidence="1">Multi-pass membrane protein</topology>
    </subcellularLocation>
</comment>
<reference evidence="12 13" key="1">
    <citation type="journal article" date="2016" name="Nat. Commun.">
        <title>Thousands of microbial genomes shed light on interconnected biogeochemical processes in an aquifer system.</title>
        <authorList>
            <person name="Anantharaman K."/>
            <person name="Brown C.T."/>
            <person name="Hug L.A."/>
            <person name="Sharon I."/>
            <person name="Castelle C.J."/>
            <person name="Probst A.J."/>
            <person name="Thomas B.C."/>
            <person name="Singh A."/>
            <person name="Wilkins M.J."/>
            <person name="Karaoz U."/>
            <person name="Brodie E.L."/>
            <person name="Williams K.H."/>
            <person name="Hubbard S.S."/>
            <person name="Banfield J.F."/>
        </authorList>
    </citation>
    <scope>NUCLEOTIDE SEQUENCE [LARGE SCALE GENOMIC DNA]</scope>
</reference>
<dbReference type="InterPro" id="IPR017871">
    <property type="entry name" value="ABC_transporter-like_CS"/>
</dbReference>
<dbReference type="AlphaFoldDB" id="A0A1F5TPW0"/>
<dbReference type="Gene3D" id="3.40.50.300">
    <property type="entry name" value="P-loop containing nucleotide triphosphate hydrolases"/>
    <property type="match status" value="1"/>
</dbReference>
<gene>
    <name evidence="12" type="ORF">A2531_03875</name>
</gene>
<feature type="transmembrane region" description="Helical" evidence="9">
    <location>
        <begin position="296"/>
        <end position="321"/>
    </location>
</feature>
<evidence type="ECO:0000313" key="13">
    <source>
        <dbReference type="Proteomes" id="UP000177579"/>
    </source>
</evidence>
<feature type="transmembrane region" description="Helical" evidence="9">
    <location>
        <begin position="114"/>
        <end position="138"/>
    </location>
</feature>
<dbReference type="SUPFAM" id="SSF90123">
    <property type="entry name" value="ABC transporter transmembrane region"/>
    <property type="match status" value="1"/>
</dbReference>
<dbReference type="FunFam" id="1.20.1560.10:FF:000011">
    <property type="entry name" value="Multidrug ABC transporter ATP-binding protein"/>
    <property type="match status" value="1"/>
</dbReference>
<sequence length="629" mass="70432">MSMSSNNNKKENKAGIPPMRGPGHMIRIEKAKDFKSTMKNLIFHLKPFWISLIAVIVFAFLSTAFNIMSPKILGNMTNQIVSNYMDIKAYDSGVSVGPSEVRPGINFDSLSQTVLILSILYLLSALFGYIQGWLMAVVAQKITYDFRRAISKKINRLPLKYFDSKSHGDILSRVINDIDTLNQTLNQGLTQIVTAITTLLGILIMMFWISWLMTLVALLLLPLSMGVISVIIKKSQKYFKRQQDSLGRINGHIEEMYSGHHIVKVFNGKKSSLNKFRSINNEMYDSAWKAQFLSGLMWPLMSFFGNLGYVGVSVFGGFLAYQGRVNIGDIQAFIQYTRQFNQPIIQAANVANVLQSTAAAAERVFEFLSEAEEIPDIKNLIELSSVQGRVEFRDVIFGYETEKPVIKGLNVVVEPGKRIAIVGPTGAGKTTIVNLLLRFYDIQSGAILVDGIDIRRLKRAHLRRLFGMVLQDAWLFNGTIKENIAYGFKSATEEKIIAAAEAAHADQFIRTLPGGYNMELNEETDNISQGEKQLLTIARVMLIDPPILILDEATSSVDTRTEVLIQKAMNKLMAGRTSFVIAHRLSTIRNADMILVINNGNIIEQGKHEELISRQGFYTSLYNSQFALV</sequence>